<evidence type="ECO:0000313" key="1">
    <source>
        <dbReference type="EMBL" id="KAK9319064.1"/>
    </source>
</evidence>
<gene>
    <name evidence="1" type="ORF">V1517DRAFT_266954</name>
</gene>
<accession>A0ACC3TD15</accession>
<dbReference type="Proteomes" id="UP001489719">
    <property type="component" value="Unassembled WGS sequence"/>
</dbReference>
<comment type="caution">
    <text evidence="1">The sequence shown here is derived from an EMBL/GenBank/DDBJ whole genome shotgun (WGS) entry which is preliminary data.</text>
</comment>
<reference evidence="2" key="1">
    <citation type="journal article" date="2024" name="Front. Bioeng. Biotechnol.">
        <title>Genome-scale model development and genomic sequencing of the oleaginous clade Lipomyces.</title>
        <authorList>
            <person name="Czajka J.J."/>
            <person name="Han Y."/>
            <person name="Kim J."/>
            <person name="Mondo S.J."/>
            <person name="Hofstad B.A."/>
            <person name="Robles A."/>
            <person name="Haridas S."/>
            <person name="Riley R."/>
            <person name="LaButti K."/>
            <person name="Pangilinan J."/>
            <person name="Andreopoulos W."/>
            <person name="Lipzen A."/>
            <person name="Yan J."/>
            <person name="Wang M."/>
            <person name="Ng V."/>
            <person name="Grigoriev I.V."/>
            <person name="Spatafora J.W."/>
            <person name="Magnuson J.K."/>
            <person name="Baker S.E."/>
            <person name="Pomraning K.R."/>
        </authorList>
    </citation>
    <scope>NUCLEOTIDE SEQUENCE [LARGE SCALE GENOMIC DNA]</scope>
    <source>
        <strain evidence="2">CBS 10300</strain>
    </source>
</reference>
<name>A0ACC3TD15_9ASCO</name>
<evidence type="ECO:0000313" key="2">
    <source>
        <dbReference type="Proteomes" id="UP001489719"/>
    </source>
</evidence>
<sequence>MLSRTAAAIERRTGSTFCRSFRILYSTGGPPLKSDETFLLLPQVYSIATQEKITTIDIQLLEEASFDFVRPYEEVCFFDPTSRTSNLHGVLHLAECVKNCPAWVYWQFTMEKACGDLVIWLQGKSRLDKHLANIVLLNEKMNIVRWANPSLALTWAEEIHGPKSDIPVGMLKSPLSSTPQFTDSALDAIAKIVGYGSSSVLDPRRYVVT</sequence>
<dbReference type="EMBL" id="MU970235">
    <property type="protein sequence ID" value="KAK9319064.1"/>
    <property type="molecule type" value="Genomic_DNA"/>
</dbReference>
<keyword evidence="2" id="KW-1185">Reference proteome</keyword>
<protein>
    <submittedName>
        <fullName evidence="1">Uncharacterized protein</fullName>
    </submittedName>
</protein>
<organism evidence="1 2">
    <name type="scientific">Lipomyces orientalis</name>
    <dbReference type="NCBI Taxonomy" id="1233043"/>
    <lineage>
        <taxon>Eukaryota</taxon>
        <taxon>Fungi</taxon>
        <taxon>Dikarya</taxon>
        <taxon>Ascomycota</taxon>
        <taxon>Saccharomycotina</taxon>
        <taxon>Lipomycetes</taxon>
        <taxon>Lipomycetales</taxon>
        <taxon>Lipomycetaceae</taxon>
        <taxon>Lipomyces</taxon>
    </lineage>
</organism>
<proteinExistence type="predicted"/>